<protein>
    <recommendedName>
        <fullName evidence="3">Exocyst subunit Exo70 family protein</fullName>
    </recommendedName>
</protein>
<comment type="caution">
    <text evidence="5">The sequence shown here is derived from an EMBL/GenBank/DDBJ whole genome shotgun (WGS) entry which is preliminary data.</text>
</comment>
<dbReference type="AlphaFoldDB" id="A0AA88WWL8"/>
<keyword evidence="3" id="KW-0653">Protein transport</keyword>
<organism evidence="5 6">
    <name type="scientific">Escallonia herrerae</name>
    <dbReference type="NCBI Taxonomy" id="1293975"/>
    <lineage>
        <taxon>Eukaryota</taxon>
        <taxon>Viridiplantae</taxon>
        <taxon>Streptophyta</taxon>
        <taxon>Embryophyta</taxon>
        <taxon>Tracheophyta</taxon>
        <taxon>Spermatophyta</taxon>
        <taxon>Magnoliopsida</taxon>
        <taxon>eudicotyledons</taxon>
        <taxon>Gunneridae</taxon>
        <taxon>Pentapetalae</taxon>
        <taxon>asterids</taxon>
        <taxon>campanulids</taxon>
        <taxon>Escalloniales</taxon>
        <taxon>Escalloniaceae</taxon>
        <taxon>Escallonia</taxon>
    </lineage>
</organism>
<sequence>MEDLLAAREILRSSLEKSRDVASAINKVSPTLEEMNRRLTSLEAAIKCMAGKCALYGIREHVARVLGPAAAVLKVFDAVNELEDCLSANDPCSDLPGYLSTVKQLEEALKFLTDNCKLLILWLEDAVGFLEDNNAVSDDWYLMNVKKSLKILEELQAKEERSRLNGGLLHSAFHKLEEEFRRLLKDSTFPVSVDSSLSSLREQDCIVPLPVIQKLQCIMEILSANNMLEKCIYIYVDVRSSNARTVLRALDLDYLETTSLSEFDSVQSVENHIHQWGIDLEFAVKHLLELECTLCNDVFQNVELNVRTDCFAKIAARAGISDFIKFGNAITEGKKDAVKLLKLLDIFSALNNLRLDFNRLFGGKACAEIQSQTRDLVKKVVNGVSEIFWDLSVQVELQRQSSPPNDGSVPRLVNFVTNYCNQLLDDSYKPVLTQVLEIDWNWRREKFEEGLLPNEISNIMKALELNLETWAKTYKDAALSYLFLMNNHWYLCSTLQGTKVGDLMGDSWLRQHEEYTQYYATAYFRESWGKLPALLSDQEDFTATDLVRKRIKTFSEAFEGTYRRQLNWVVFDKELRWKMCQQLVQVLVPIYRNYVNSYYMPSVEEVASPSKSVKYTAERLENMLSSLFEKPKLGKYDNANCTTTHLIGKIKNGVMSHFSSTPATA</sequence>
<evidence type="ECO:0000313" key="5">
    <source>
        <dbReference type="EMBL" id="KAK3035553.1"/>
    </source>
</evidence>
<dbReference type="InterPro" id="IPR046364">
    <property type="entry name" value="Exo70_C"/>
</dbReference>
<dbReference type="GO" id="GO:0015031">
    <property type="term" value="P:protein transport"/>
    <property type="evidence" value="ECO:0007669"/>
    <property type="project" value="UniProtKB-KW"/>
</dbReference>
<evidence type="ECO:0000256" key="2">
    <source>
        <dbReference type="ARBA" id="ARBA00022448"/>
    </source>
</evidence>
<keyword evidence="2 3" id="KW-0813">Transport</keyword>
<evidence type="ECO:0000256" key="3">
    <source>
        <dbReference type="RuleBase" id="RU365026"/>
    </source>
</evidence>
<dbReference type="Pfam" id="PF03081">
    <property type="entry name" value="Exo70_C"/>
    <property type="match status" value="1"/>
</dbReference>
<evidence type="ECO:0000256" key="1">
    <source>
        <dbReference type="ARBA" id="ARBA00006756"/>
    </source>
</evidence>
<dbReference type="GO" id="GO:0000145">
    <property type="term" value="C:exocyst"/>
    <property type="evidence" value="ECO:0007669"/>
    <property type="project" value="InterPro"/>
</dbReference>
<dbReference type="Proteomes" id="UP001188597">
    <property type="component" value="Unassembled WGS sequence"/>
</dbReference>
<accession>A0AA88WWL8</accession>
<feature type="domain" description="Exocyst complex subunit Exo70 C-terminal" evidence="4">
    <location>
        <begin position="275"/>
        <end position="626"/>
    </location>
</feature>
<comment type="function">
    <text evidence="3">Component of the exocyst complex.</text>
</comment>
<gene>
    <name evidence="5" type="ORF">RJ639_034758</name>
</gene>
<reference evidence="5" key="1">
    <citation type="submission" date="2022-12" db="EMBL/GenBank/DDBJ databases">
        <title>Draft genome assemblies for two species of Escallonia (Escalloniales).</title>
        <authorList>
            <person name="Chanderbali A."/>
            <person name="Dervinis C."/>
            <person name="Anghel I."/>
            <person name="Soltis D."/>
            <person name="Soltis P."/>
            <person name="Zapata F."/>
        </authorList>
    </citation>
    <scope>NUCLEOTIDE SEQUENCE</scope>
    <source>
        <strain evidence="5">UCBG64.0493</strain>
        <tissue evidence="5">Leaf</tissue>
    </source>
</reference>
<dbReference type="SUPFAM" id="SSF74788">
    <property type="entry name" value="Cullin repeat-like"/>
    <property type="match status" value="1"/>
</dbReference>
<dbReference type="EMBL" id="JAVXUP010000171">
    <property type="protein sequence ID" value="KAK3035553.1"/>
    <property type="molecule type" value="Genomic_DNA"/>
</dbReference>
<dbReference type="GO" id="GO:0005546">
    <property type="term" value="F:phosphatidylinositol-4,5-bisphosphate binding"/>
    <property type="evidence" value="ECO:0007669"/>
    <property type="project" value="InterPro"/>
</dbReference>
<proteinExistence type="inferred from homology"/>
<comment type="similarity">
    <text evidence="1 3">Belongs to the EXO70 family.</text>
</comment>
<keyword evidence="3" id="KW-0268">Exocytosis</keyword>
<dbReference type="PANTHER" id="PTHR12542:SF154">
    <property type="entry name" value="EXOCYST SUBUNIT EXO70 FAMILY PROTEIN"/>
    <property type="match status" value="1"/>
</dbReference>
<dbReference type="InterPro" id="IPR004140">
    <property type="entry name" value="Exo70"/>
</dbReference>
<dbReference type="GO" id="GO:0006887">
    <property type="term" value="P:exocytosis"/>
    <property type="evidence" value="ECO:0007669"/>
    <property type="project" value="UniProtKB-KW"/>
</dbReference>
<name>A0AA88WWL8_9ASTE</name>
<dbReference type="InterPro" id="IPR016159">
    <property type="entry name" value="Cullin_repeat-like_dom_sf"/>
</dbReference>
<dbReference type="PANTHER" id="PTHR12542">
    <property type="entry name" value="EXOCYST COMPLEX PROTEIN EXO70"/>
    <property type="match status" value="1"/>
</dbReference>
<dbReference type="Gene3D" id="1.20.1280.170">
    <property type="entry name" value="Exocyst complex component Exo70"/>
    <property type="match status" value="1"/>
</dbReference>
<keyword evidence="6" id="KW-1185">Reference proteome</keyword>
<evidence type="ECO:0000259" key="4">
    <source>
        <dbReference type="Pfam" id="PF03081"/>
    </source>
</evidence>
<evidence type="ECO:0000313" key="6">
    <source>
        <dbReference type="Proteomes" id="UP001188597"/>
    </source>
</evidence>
<dbReference type="Pfam" id="PF20669">
    <property type="entry name" value="Exo70_N"/>
    <property type="match status" value="1"/>
</dbReference>